<feature type="region of interest" description="Disordered" evidence="1">
    <location>
        <begin position="482"/>
        <end position="501"/>
    </location>
</feature>
<evidence type="ECO:0000313" key="2">
    <source>
        <dbReference type="EMBL" id="KIW57866.1"/>
    </source>
</evidence>
<accession>A0A0D2BZI4</accession>
<dbReference type="GeneID" id="25324331"/>
<feature type="compositionally biased region" description="Low complexity" evidence="1">
    <location>
        <begin position="392"/>
        <end position="402"/>
    </location>
</feature>
<dbReference type="RefSeq" id="XP_013318450.1">
    <property type="nucleotide sequence ID" value="XM_013462996.1"/>
</dbReference>
<reference evidence="2 3" key="1">
    <citation type="submission" date="2015-01" db="EMBL/GenBank/DDBJ databases">
        <title>The Genome Sequence of Exophiala xenobiotica CBS118157.</title>
        <authorList>
            <consortium name="The Broad Institute Genomics Platform"/>
            <person name="Cuomo C."/>
            <person name="de Hoog S."/>
            <person name="Gorbushina A."/>
            <person name="Stielow B."/>
            <person name="Teixiera M."/>
            <person name="Abouelleil A."/>
            <person name="Chapman S.B."/>
            <person name="Priest M."/>
            <person name="Young S.K."/>
            <person name="Wortman J."/>
            <person name="Nusbaum C."/>
            <person name="Birren B."/>
        </authorList>
    </citation>
    <scope>NUCLEOTIDE SEQUENCE [LARGE SCALE GENOMIC DNA]</scope>
    <source>
        <strain evidence="2 3">CBS 118157</strain>
    </source>
</reference>
<dbReference type="Proteomes" id="UP000054342">
    <property type="component" value="Unassembled WGS sequence"/>
</dbReference>
<sequence>MPFPKHAYISSGHLDASSSEVSPAEIMDQALKEKKMSSASVRRRKFHQRERQNELEQERYPENKRRIVIYDDATDDLYDARDNSPDHMNMNGKQFDRESSVETPSERSVLTPDEPHPHRATFGKPNPYETNTELPLKIETPEDEGVLEMALGDERVVVPPSPRPVLQASLASWADFRYDRYSMVLDSPVPSEALSADLDIDESFSPVETATPISFRQPKTRPSLISIVSISKGGKRRNTTPQSPLSQELPQPAKRPARRPSSSSSHSGFPAAEATLFEIPDLPANAIELIANASQESLPLSASAWKESKARTLRRSNVPRLSIALNHARMSSIKNLIKTPTSATHSRTFSHASSHHSRPSTASISGVEAISTLKSMAFSNNAHNFTVMTRPSTAMSTSSSGSHKNALMTALPSLPTPPAEDNAGDDTRSMQRKKSFSNLRRRSESIGQAIKGLGRISTKHDVPMPPALPTPKRQLLFDHLAKSPTPPLPSPRTGTSSMSAGSITSDFTRASSGGNIGLGLRNV</sequence>
<name>A0A0D2BZI4_9EURO</name>
<feature type="compositionally biased region" description="Polar residues" evidence="1">
    <location>
        <begin position="492"/>
        <end position="501"/>
    </location>
</feature>
<feature type="compositionally biased region" description="Polar residues" evidence="1">
    <location>
        <begin position="340"/>
        <end position="352"/>
    </location>
</feature>
<feature type="region of interest" description="Disordered" evidence="1">
    <location>
        <begin position="1"/>
        <end position="62"/>
    </location>
</feature>
<feature type="region of interest" description="Disordered" evidence="1">
    <location>
        <begin position="392"/>
        <end position="444"/>
    </location>
</feature>
<organism evidence="2 3">
    <name type="scientific">Exophiala xenobiotica</name>
    <dbReference type="NCBI Taxonomy" id="348802"/>
    <lineage>
        <taxon>Eukaryota</taxon>
        <taxon>Fungi</taxon>
        <taxon>Dikarya</taxon>
        <taxon>Ascomycota</taxon>
        <taxon>Pezizomycotina</taxon>
        <taxon>Eurotiomycetes</taxon>
        <taxon>Chaetothyriomycetidae</taxon>
        <taxon>Chaetothyriales</taxon>
        <taxon>Herpotrichiellaceae</taxon>
        <taxon>Exophiala</taxon>
    </lineage>
</organism>
<evidence type="ECO:0000256" key="1">
    <source>
        <dbReference type="SAM" id="MobiDB-lite"/>
    </source>
</evidence>
<feature type="region of interest" description="Disordered" evidence="1">
    <location>
        <begin position="75"/>
        <end position="132"/>
    </location>
</feature>
<feature type="compositionally biased region" description="Basic and acidic residues" evidence="1">
    <location>
        <begin position="49"/>
        <end position="62"/>
    </location>
</feature>
<feature type="region of interest" description="Disordered" evidence="1">
    <location>
        <begin position="227"/>
        <end position="269"/>
    </location>
</feature>
<protein>
    <submittedName>
        <fullName evidence="2">Uncharacterized protein</fullName>
    </submittedName>
</protein>
<dbReference type="OrthoDB" id="4144646at2759"/>
<keyword evidence="3" id="KW-1185">Reference proteome</keyword>
<proteinExistence type="predicted"/>
<dbReference type="EMBL" id="KN847318">
    <property type="protein sequence ID" value="KIW57866.1"/>
    <property type="molecule type" value="Genomic_DNA"/>
</dbReference>
<feature type="region of interest" description="Disordered" evidence="1">
    <location>
        <begin position="340"/>
        <end position="363"/>
    </location>
</feature>
<dbReference type="AlphaFoldDB" id="A0A0D2BZI4"/>
<dbReference type="HOGENOM" id="CLU_546461_0_0_1"/>
<evidence type="ECO:0000313" key="3">
    <source>
        <dbReference type="Proteomes" id="UP000054342"/>
    </source>
</evidence>
<gene>
    <name evidence="2" type="ORF">PV05_02423</name>
</gene>
<feature type="compositionally biased region" description="Low complexity" evidence="1">
    <location>
        <begin position="241"/>
        <end position="269"/>
    </location>
</feature>